<proteinExistence type="predicted"/>
<protein>
    <submittedName>
        <fullName evidence="1">Uncharacterized protein</fullName>
    </submittedName>
</protein>
<gene>
    <name evidence="1" type="ORF">IAA06_07660</name>
</gene>
<dbReference type="Proteomes" id="UP000823842">
    <property type="component" value="Unassembled WGS sequence"/>
</dbReference>
<comment type="caution">
    <text evidence="1">The sequence shown here is derived from an EMBL/GenBank/DDBJ whole genome shotgun (WGS) entry which is preliminary data.</text>
</comment>
<evidence type="ECO:0000313" key="1">
    <source>
        <dbReference type="EMBL" id="HJB28656.1"/>
    </source>
</evidence>
<reference evidence="1" key="1">
    <citation type="journal article" date="2021" name="PeerJ">
        <title>Extensive microbial diversity within the chicken gut microbiome revealed by metagenomics and culture.</title>
        <authorList>
            <person name="Gilroy R."/>
            <person name="Ravi A."/>
            <person name="Getino M."/>
            <person name="Pursley I."/>
            <person name="Horton D.L."/>
            <person name="Alikhan N.F."/>
            <person name="Baker D."/>
            <person name="Gharbi K."/>
            <person name="Hall N."/>
            <person name="Watson M."/>
            <person name="Adriaenssens E.M."/>
            <person name="Foster-Nyarko E."/>
            <person name="Jarju S."/>
            <person name="Secka A."/>
            <person name="Antonio M."/>
            <person name="Oren A."/>
            <person name="Chaudhuri R.R."/>
            <person name="La Ragione R."/>
            <person name="Hildebrand F."/>
            <person name="Pallen M.J."/>
        </authorList>
    </citation>
    <scope>NUCLEOTIDE SEQUENCE</scope>
    <source>
        <strain evidence="1">ChiSjej1B19-5720</strain>
    </source>
</reference>
<reference evidence="1" key="2">
    <citation type="submission" date="2021-04" db="EMBL/GenBank/DDBJ databases">
        <authorList>
            <person name="Gilroy R."/>
        </authorList>
    </citation>
    <scope>NUCLEOTIDE SEQUENCE</scope>
    <source>
        <strain evidence="1">ChiSjej1B19-5720</strain>
    </source>
</reference>
<dbReference type="AlphaFoldDB" id="A0A9D2LS77"/>
<dbReference type="EMBL" id="DWYZ01000146">
    <property type="protein sequence ID" value="HJB28656.1"/>
    <property type="molecule type" value="Genomic_DNA"/>
</dbReference>
<name>A0A9D2LS77_9FIRM</name>
<organism evidence="1 2">
    <name type="scientific">Candidatus Blautia faecavium</name>
    <dbReference type="NCBI Taxonomy" id="2838487"/>
    <lineage>
        <taxon>Bacteria</taxon>
        <taxon>Bacillati</taxon>
        <taxon>Bacillota</taxon>
        <taxon>Clostridia</taxon>
        <taxon>Lachnospirales</taxon>
        <taxon>Lachnospiraceae</taxon>
        <taxon>Blautia</taxon>
    </lineage>
</organism>
<accession>A0A9D2LS77</accession>
<evidence type="ECO:0000313" key="2">
    <source>
        <dbReference type="Proteomes" id="UP000823842"/>
    </source>
</evidence>
<sequence>MREQMPQTNEDPKSYEKCVLCRQTVKIRISQTVSSRKYYVEGAGQLCPACYARVYETWNHGQAGKKAAP</sequence>